<feature type="domain" description="UspA" evidence="4">
    <location>
        <begin position="248"/>
        <end position="370"/>
    </location>
</feature>
<dbReference type="Proteomes" id="UP000529861">
    <property type="component" value="Unassembled WGS sequence"/>
</dbReference>
<dbReference type="PANTHER" id="PTHR45569">
    <property type="entry name" value="SENSOR PROTEIN KDPD"/>
    <property type="match status" value="1"/>
</dbReference>
<evidence type="ECO:0000256" key="3">
    <source>
        <dbReference type="ARBA" id="ARBA00023012"/>
    </source>
</evidence>
<proteinExistence type="predicted"/>
<dbReference type="FunFam" id="3.40.50.300:FF:000483">
    <property type="entry name" value="Sensor histidine kinase KdpD"/>
    <property type="match status" value="1"/>
</dbReference>
<keyword evidence="2" id="KW-0418">Kinase</keyword>
<feature type="domain" description="Signal transduction histidine kinase osmosensitive K+ channel sensor N-terminal" evidence="5">
    <location>
        <begin position="19"/>
        <end position="227"/>
    </location>
</feature>
<evidence type="ECO:0000256" key="1">
    <source>
        <dbReference type="ARBA" id="ARBA00022679"/>
    </source>
</evidence>
<dbReference type="AlphaFoldDB" id="A0A7Y2PL51"/>
<evidence type="ECO:0000259" key="5">
    <source>
        <dbReference type="Pfam" id="PF02702"/>
    </source>
</evidence>
<protein>
    <submittedName>
        <fullName evidence="6">Universal stress protein</fullName>
    </submittedName>
</protein>
<comment type="caution">
    <text evidence="6">The sequence shown here is derived from an EMBL/GenBank/DDBJ whole genome shotgun (WGS) entry which is preliminary data.</text>
</comment>
<accession>A0A7Y2PL51</accession>
<evidence type="ECO:0000256" key="2">
    <source>
        <dbReference type="ARBA" id="ARBA00022777"/>
    </source>
</evidence>
<dbReference type="RefSeq" id="WP_009610762.1">
    <property type="nucleotide sequence ID" value="NZ_JABEQB010000007.1"/>
</dbReference>
<dbReference type="GO" id="GO:0005737">
    <property type="term" value="C:cytoplasm"/>
    <property type="evidence" value="ECO:0007669"/>
    <property type="project" value="UniProtKB-ARBA"/>
</dbReference>
<name>A0A7Y2PL51_9THEO</name>
<sequence>MAVKRSPDYFMREIERANKGRLKIYLGAAPGVGKTYHMLQDANEMKKRGIDVVIGFVETYGRKDTEEQIGDLEIIPLKEINYKGVILKEMDLEAIIKRKPQVVVVDELAHTNAPGSKNEKRYQDVLELIDNGISVMTAVNIQHFESLNDYVNRMTNVKVRETIPDKILELADEIEVVDVSPETLIERLKNGKIYSPDKIETALNNFFRVGNLAALRELTLREVANEVDDRLLEYRNKKKVVGLKGAQEKILVCVNLRFNAEYLIRRGYRLAKMLKADLFVLHVYNDDELKDHKNLKKLDEITMLCNKLEAKFYMVKSNDPAKAIIKFAEENAITQIVVGQSVRRRIDEIIRGSIVRRIMKGTKFIDVLVVADPRG</sequence>
<dbReference type="InterPro" id="IPR006016">
    <property type="entry name" value="UspA"/>
</dbReference>
<keyword evidence="1" id="KW-0808">Transferase</keyword>
<keyword evidence="3" id="KW-0902">Two-component regulatory system</keyword>
<dbReference type="InterPro" id="IPR027417">
    <property type="entry name" value="P-loop_NTPase"/>
</dbReference>
<dbReference type="InterPro" id="IPR014729">
    <property type="entry name" value="Rossmann-like_a/b/a_fold"/>
</dbReference>
<evidence type="ECO:0000259" key="4">
    <source>
        <dbReference type="Pfam" id="PF00582"/>
    </source>
</evidence>
<evidence type="ECO:0000313" key="7">
    <source>
        <dbReference type="Proteomes" id="UP000529861"/>
    </source>
</evidence>
<dbReference type="GO" id="GO:0005886">
    <property type="term" value="C:plasma membrane"/>
    <property type="evidence" value="ECO:0007669"/>
    <property type="project" value="TreeGrafter"/>
</dbReference>
<dbReference type="Gene3D" id="3.40.50.620">
    <property type="entry name" value="HUPs"/>
    <property type="match status" value="1"/>
</dbReference>
<dbReference type="NCBIfam" id="NF038185">
    <property type="entry name" value="KdpD_non_kinase"/>
    <property type="match status" value="1"/>
</dbReference>
<dbReference type="InterPro" id="IPR052023">
    <property type="entry name" value="Histidine_kinase_KdpD"/>
</dbReference>
<dbReference type="SUPFAM" id="SSF52402">
    <property type="entry name" value="Adenine nucleotide alpha hydrolases-like"/>
    <property type="match status" value="1"/>
</dbReference>
<organism evidence="6 7">
    <name type="scientific">Caldanaerobacter subterraneus</name>
    <dbReference type="NCBI Taxonomy" id="911092"/>
    <lineage>
        <taxon>Bacteria</taxon>
        <taxon>Bacillati</taxon>
        <taxon>Bacillota</taxon>
        <taxon>Clostridia</taxon>
        <taxon>Thermoanaerobacterales</taxon>
        <taxon>Thermoanaerobacteraceae</taxon>
        <taxon>Caldanaerobacter</taxon>
    </lineage>
</organism>
<gene>
    <name evidence="6" type="ORF">HKI81_03770</name>
</gene>
<dbReference type="EMBL" id="JABEQB010000007">
    <property type="protein sequence ID" value="NNG66355.1"/>
    <property type="molecule type" value="Genomic_DNA"/>
</dbReference>
<dbReference type="GO" id="GO:0000155">
    <property type="term" value="F:phosphorelay sensor kinase activity"/>
    <property type="evidence" value="ECO:0007669"/>
    <property type="project" value="InterPro"/>
</dbReference>
<reference evidence="6 7" key="1">
    <citation type="submission" date="2020-04" db="EMBL/GenBank/DDBJ databases">
        <title>Draft genome sequence of Caldanaerobacter sunterraneus. strain 1523vc isolated from Griffin hot spring, Kamchatka, Russia.</title>
        <authorList>
            <person name="Toshchakov S.V."/>
            <person name="Podosokorskaya O.A."/>
            <person name="Kublanov I.V."/>
            <person name="Korzhenkov A."/>
            <person name="Patrushev M.V."/>
        </authorList>
    </citation>
    <scope>NUCLEOTIDE SEQUENCE [LARGE SCALE GENOMIC DNA]</scope>
    <source>
        <strain evidence="6 7">1523vc</strain>
    </source>
</reference>
<dbReference type="Gene3D" id="3.40.50.300">
    <property type="entry name" value="P-loop containing nucleotide triphosphate hydrolases"/>
    <property type="match status" value="1"/>
</dbReference>
<dbReference type="Pfam" id="PF00582">
    <property type="entry name" value="Usp"/>
    <property type="match status" value="1"/>
</dbReference>
<dbReference type="SUPFAM" id="SSF52540">
    <property type="entry name" value="P-loop containing nucleoside triphosphate hydrolases"/>
    <property type="match status" value="1"/>
</dbReference>
<evidence type="ECO:0000313" key="6">
    <source>
        <dbReference type="EMBL" id="NNG66355.1"/>
    </source>
</evidence>
<dbReference type="PANTHER" id="PTHR45569:SF1">
    <property type="entry name" value="SENSOR PROTEIN KDPD"/>
    <property type="match status" value="1"/>
</dbReference>
<dbReference type="Pfam" id="PF02702">
    <property type="entry name" value="KdpD"/>
    <property type="match status" value="1"/>
</dbReference>
<dbReference type="InterPro" id="IPR003852">
    <property type="entry name" value="Sig_transdc_His_kinase_KdpD_N"/>
</dbReference>